<dbReference type="Gene3D" id="2.60.40.10">
    <property type="entry name" value="Immunoglobulins"/>
    <property type="match status" value="1"/>
</dbReference>
<dbReference type="Proteomes" id="UP000230885">
    <property type="component" value="Unassembled WGS sequence"/>
</dbReference>
<proteinExistence type="predicted"/>
<dbReference type="SUPFAM" id="SSF51445">
    <property type="entry name" value="(Trans)glycosidases"/>
    <property type="match status" value="1"/>
</dbReference>
<comment type="caution">
    <text evidence="1">The sequence shown here is derived from an EMBL/GenBank/DDBJ whole genome shotgun (WGS) entry which is preliminary data.</text>
</comment>
<dbReference type="EMBL" id="PFSE01000052">
    <property type="protein sequence ID" value="PJC28682.1"/>
    <property type="molecule type" value="Genomic_DNA"/>
</dbReference>
<sequence>MLVIFLILSFLAIFSQKTVFAVEPINKFGIHILEPYDLPKAQELVNSSGGDWGWVTTVIRDDDMNFDKWQGFMNECRERHLIPIVRIATHLEAENWAKPKIDDVNNWVNFLNSLNWPVSDQYIIIFNEPNQAKEWGGEINPKEYAEILLDFSAKFKNQTAKFMILNAGLDLAAPNSKTTMESFKFMQQMNHEVPEIFEQIDGWNSHSYPNHGYLGKPWENSKHSVKGYEWELQYLKRLGVKKDLSVFITETGWPHQISNFKFQISNYYSENISAEYMKYAFENVWLKDNKIVAVTPFVLNYPGELFVDFSWIDPDGNTSQQYNEIKSLAKVAWHPIQEFKAEVISITVPPFLPVNTEFVGKIAIKNSGQSIWGESSNKIVDKNSDINLEVSDLLLSDNQKIYPNDKVTLDFTLNSSSKSGIFSFGWKKMGEYQIEVFPASTITSFRYNFWQKVILKFNRIFNRS</sequence>
<evidence type="ECO:0000313" key="2">
    <source>
        <dbReference type="Proteomes" id="UP000230885"/>
    </source>
</evidence>
<reference evidence="2" key="1">
    <citation type="submission" date="2017-09" db="EMBL/GenBank/DDBJ databases">
        <title>Depth-based differentiation of microbial function through sediment-hosted aquifers and enrichment of novel symbionts in the deep terrestrial subsurface.</title>
        <authorList>
            <person name="Probst A.J."/>
            <person name="Ladd B."/>
            <person name="Jarett J.K."/>
            <person name="Geller-Mcgrath D.E."/>
            <person name="Sieber C.M.K."/>
            <person name="Emerson J.B."/>
            <person name="Anantharaman K."/>
            <person name="Thomas B.C."/>
            <person name="Malmstrom R."/>
            <person name="Stieglmeier M."/>
            <person name="Klingl A."/>
            <person name="Woyke T."/>
            <person name="Ryan C.M."/>
            <person name="Banfield J.F."/>
        </authorList>
    </citation>
    <scope>NUCLEOTIDE SEQUENCE [LARGE SCALE GENOMIC DNA]</scope>
</reference>
<dbReference type="Gene3D" id="3.20.20.80">
    <property type="entry name" value="Glycosidases"/>
    <property type="match status" value="1"/>
</dbReference>
<evidence type="ECO:0008006" key="3">
    <source>
        <dbReference type="Google" id="ProtNLM"/>
    </source>
</evidence>
<accession>A0A2M8EU84</accession>
<dbReference type="AlphaFoldDB" id="A0A2M8EU84"/>
<dbReference type="InterPro" id="IPR017853">
    <property type="entry name" value="GH"/>
</dbReference>
<gene>
    <name evidence="1" type="ORF">CO053_03300</name>
</gene>
<evidence type="ECO:0000313" key="1">
    <source>
        <dbReference type="EMBL" id="PJC28682.1"/>
    </source>
</evidence>
<protein>
    <recommendedName>
        <fullName evidence="3">Glycoside hydrolase family 5 domain-containing protein</fullName>
    </recommendedName>
</protein>
<dbReference type="InterPro" id="IPR013783">
    <property type="entry name" value="Ig-like_fold"/>
</dbReference>
<organism evidence="1 2">
    <name type="scientific">Candidatus Shapirobacteria bacterium CG_4_9_14_0_2_um_filter_40_11</name>
    <dbReference type="NCBI Taxonomy" id="1974876"/>
    <lineage>
        <taxon>Bacteria</taxon>
        <taxon>Candidatus Shapironibacteriota</taxon>
    </lineage>
</organism>
<name>A0A2M8EU84_9BACT</name>